<evidence type="ECO:0000256" key="1">
    <source>
        <dbReference type="SAM" id="Phobius"/>
    </source>
</evidence>
<organism evidence="3 4">
    <name type="scientific">Podospora didyma</name>
    <dbReference type="NCBI Taxonomy" id="330526"/>
    <lineage>
        <taxon>Eukaryota</taxon>
        <taxon>Fungi</taxon>
        <taxon>Dikarya</taxon>
        <taxon>Ascomycota</taxon>
        <taxon>Pezizomycotina</taxon>
        <taxon>Sordariomycetes</taxon>
        <taxon>Sordariomycetidae</taxon>
        <taxon>Sordariales</taxon>
        <taxon>Podosporaceae</taxon>
        <taxon>Podospora</taxon>
    </lineage>
</organism>
<keyword evidence="1" id="KW-1133">Transmembrane helix</keyword>
<dbReference type="AlphaFoldDB" id="A0AAE0NTR6"/>
<evidence type="ECO:0000256" key="2">
    <source>
        <dbReference type="SAM" id="SignalP"/>
    </source>
</evidence>
<keyword evidence="1" id="KW-0812">Transmembrane</keyword>
<feature type="chain" id="PRO_5042162997" description="Transmembrane protein" evidence="2">
    <location>
        <begin position="36"/>
        <end position="135"/>
    </location>
</feature>
<reference evidence="3" key="1">
    <citation type="journal article" date="2023" name="Mol. Phylogenet. Evol.">
        <title>Genome-scale phylogeny and comparative genomics of the fungal order Sordariales.</title>
        <authorList>
            <person name="Hensen N."/>
            <person name="Bonometti L."/>
            <person name="Westerberg I."/>
            <person name="Brannstrom I.O."/>
            <person name="Guillou S."/>
            <person name="Cros-Aarteil S."/>
            <person name="Calhoun S."/>
            <person name="Haridas S."/>
            <person name="Kuo A."/>
            <person name="Mondo S."/>
            <person name="Pangilinan J."/>
            <person name="Riley R."/>
            <person name="LaButti K."/>
            <person name="Andreopoulos B."/>
            <person name="Lipzen A."/>
            <person name="Chen C."/>
            <person name="Yan M."/>
            <person name="Daum C."/>
            <person name="Ng V."/>
            <person name="Clum A."/>
            <person name="Steindorff A."/>
            <person name="Ohm R.A."/>
            <person name="Martin F."/>
            <person name="Silar P."/>
            <person name="Natvig D.O."/>
            <person name="Lalanne C."/>
            <person name="Gautier V."/>
            <person name="Ament-Velasquez S.L."/>
            <person name="Kruys A."/>
            <person name="Hutchinson M.I."/>
            <person name="Powell A.J."/>
            <person name="Barry K."/>
            <person name="Miller A.N."/>
            <person name="Grigoriev I.V."/>
            <person name="Debuchy R."/>
            <person name="Gladieux P."/>
            <person name="Hiltunen Thoren M."/>
            <person name="Johannesson H."/>
        </authorList>
    </citation>
    <scope>NUCLEOTIDE SEQUENCE</scope>
    <source>
        <strain evidence="3">CBS 232.78</strain>
    </source>
</reference>
<name>A0AAE0NTR6_9PEZI</name>
<proteinExistence type="predicted"/>
<feature type="transmembrane region" description="Helical" evidence="1">
    <location>
        <begin position="102"/>
        <end position="121"/>
    </location>
</feature>
<accession>A0AAE0NTR6</accession>
<keyword evidence="2" id="KW-0732">Signal</keyword>
<dbReference type="EMBL" id="JAULSW010000003">
    <property type="protein sequence ID" value="KAK3387566.1"/>
    <property type="molecule type" value="Genomic_DNA"/>
</dbReference>
<gene>
    <name evidence="3" type="ORF">B0H63DRAFT_160231</name>
</gene>
<keyword evidence="4" id="KW-1185">Reference proteome</keyword>
<comment type="caution">
    <text evidence="3">The sequence shown here is derived from an EMBL/GenBank/DDBJ whole genome shotgun (WGS) entry which is preliminary data.</text>
</comment>
<evidence type="ECO:0000313" key="3">
    <source>
        <dbReference type="EMBL" id="KAK3387566.1"/>
    </source>
</evidence>
<sequence>MSLRTISTPPQQRHTILLASVFVLHLVICWTATQHQPTEQRCGESKEKQVYEEGGQRCGGGTASPCVCIEHWRSLVSNYSVSVPSYDILRLVLVRCPRLRNLTLVFFCWWLAGLGFFLLLGRRAVSETGKKGDQR</sequence>
<dbReference type="Proteomes" id="UP001285441">
    <property type="component" value="Unassembled WGS sequence"/>
</dbReference>
<evidence type="ECO:0008006" key="5">
    <source>
        <dbReference type="Google" id="ProtNLM"/>
    </source>
</evidence>
<feature type="signal peptide" evidence="2">
    <location>
        <begin position="1"/>
        <end position="35"/>
    </location>
</feature>
<keyword evidence="1" id="KW-0472">Membrane</keyword>
<reference evidence="3" key="2">
    <citation type="submission" date="2023-06" db="EMBL/GenBank/DDBJ databases">
        <authorList>
            <consortium name="Lawrence Berkeley National Laboratory"/>
            <person name="Haridas S."/>
            <person name="Hensen N."/>
            <person name="Bonometti L."/>
            <person name="Westerberg I."/>
            <person name="Brannstrom I.O."/>
            <person name="Guillou S."/>
            <person name="Cros-Aarteil S."/>
            <person name="Calhoun S."/>
            <person name="Kuo A."/>
            <person name="Mondo S."/>
            <person name="Pangilinan J."/>
            <person name="Riley R."/>
            <person name="LaButti K."/>
            <person name="Andreopoulos B."/>
            <person name="Lipzen A."/>
            <person name="Chen C."/>
            <person name="Yanf M."/>
            <person name="Daum C."/>
            <person name="Ng V."/>
            <person name="Clum A."/>
            <person name="Steindorff A."/>
            <person name="Ohm R."/>
            <person name="Martin F."/>
            <person name="Silar P."/>
            <person name="Natvig D."/>
            <person name="Lalanne C."/>
            <person name="Gautier V."/>
            <person name="Ament-velasquez S.L."/>
            <person name="Kruys A."/>
            <person name="Hutchinson M.I."/>
            <person name="Powell A.J."/>
            <person name="Barry K."/>
            <person name="Miller A.N."/>
            <person name="Grigoriev I.V."/>
            <person name="Debuchy R."/>
            <person name="Gladieux P."/>
            <person name="Thoren M.H."/>
            <person name="Johannesson H."/>
        </authorList>
    </citation>
    <scope>NUCLEOTIDE SEQUENCE</scope>
    <source>
        <strain evidence="3">CBS 232.78</strain>
    </source>
</reference>
<protein>
    <recommendedName>
        <fullName evidence="5">Transmembrane protein</fullName>
    </recommendedName>
</protein>
<evidence type="ECO:0000313" key="4">
    <source>
        <dbReference type="Proteomes" id="UP001285441"/>
    </source>
</evidence>